<dbReference type="Pfam" id="PF01554">
    <property type="entry name" value="MatE"/>
    <property type="match status" value="2"/>
</dbReference>
<comment type="caution">
    <text evidence="11">The sequence shown here is derived from an EMBL/GenBank/DDBJ whole genome shotgun (WGS) entry which is preliminary data.</text>
</comment>
<evidence type="ECO:0000313" key="11">
    <source>
        <dbReference type="EMBL" id="GHA41117.1"/>
    </source>
</evidence>
<feature type="transmembrane region" description="Helical" evidence="10">
    <location>
        <begin position="320"/>
        <end position="343"/>
    </location>
</feature>
<dbReference type="InterPro" id="IPR002528">
    <property type="entry name" value="MATE_fam"/>
</dbReference>
<dbReference type="EMBL" id="BMZF01000001">
    <property type="protein sequence ID" value="GHA41117.1"/>
    <property type="molecule type" value="Genomic_DNA"/>
</dbReference>
<dbReference type="InterPro" id="IPR050222">
    <property type="entry name" value="MATE_MdtK"/>
</dbReference>
<dbReference type="PANTHER" id="PTHR43298:SF2">
    <property type="entry name" value="FMN_FAD EXPORTER YEEO-RELATED"/>
    <property type="match status" value="1"/>
</dbReference>
<evidence type="ECO:0000256" key="9">
    <source>
        <dbReference type="ARBA" id="ARBA00031636"/>
    </source>
</evidence>
<organism evidence="11 12">
    <name type="scientific">Paramylibacter ulvae</name>
    <dbReference type="NCBI Taxonomy" id="1651968"/>
    <lineage>
        <taxon>Bacteria</taxon>
        <taxon>Pseudomonadati</taxon>
        <taxon>Pseudomonadota</taxon>
        <taxon>Alphaproteobacteria</taxon>
        <taxon>Rhodobacterales</taxon>
        <taxon>Paracoccaceae</taxon>
        <taxon>Paramylibacter</taxon>
    </lineage>
</organism>
<dbReference type="PIRSF" id="PIRSF006603">
    <property type="entry name" value="DinF"/>
    <property type="match status" value="1"/>
</dbReference>
<keyword evidence="8 10" id="KW-0472">Membrane</keyword>
<evidence type="ECO:0000256" key="2">
    <source>
        <dbReference type="ARBA" id="ARBA00022448"/>
    </source>
</evidence>
<accession>A0ABQ3CRX3</accession>
<evidence type="ECO:0000256" key="3">
    <source>
        <dbReference type="ARBA" id="ARBA00022449"/>
    </source>
</evidence>
<name>A0ABQ3CRX3_9RHOB</name>
<feature type="transmembrane region" description="Helical" evidence="10">
    <location>
        <begin position="241"/>
        <end position="260"/>
    </location>
</feature>
<evidence type="ECO:0000256" key="10">
    <source>
        <dbReference type="SAM" id="Phobius"/>
    </source>
</evidence>
<keyword evidence="7" id="KW-0406">Ion transport</keyword>
<keyword evidence="5 10" id="KW-0812">Transmembrane</keyword>
<feature type="transmembrane region" description="Helical" evidence="10">
    <location>
        <begin position="355"/>
        <end position="375"/>
    </location>
</feature>
<evidence type="ECO:0000256" key="4">
    <source>
        <dbReference type="ARBA" id="ARBA00022475"/>
    </source>
</evidence>
<feature type="transmembrane region" description="Helical" evidence="10">
    <location>
        <begin position="200"/>
        <end position="221"/>
    </location>
</feature>
<evidence type="ECO:0000256" key="6">
    <source>
        <dbReference type="ARBA" id="ARBA00022989"/>
    </source>
</evidence>
<keyword evidence="2" id="KW-0813">Transport</keyword>
<evidence type="ECO:0000256" key="7">
    <source>
        <dbReference type="ARBA" id="ARBA00023065"/>
    </source>
</evidence>
<proteinExistence type="predicted"/>
<keyword evidence="3" id="KW-0050">Antiport</keyword>
<feature type="transmembrane region" description="Helical" evidence="10">
    <location>
        <begin position="12"/>
        <end position="35"/>
    </location>
</feature>
<reference evidence="12" key="1">
    <citation type="journal article" date="2019" name="Int. J. Syst. Evol. Microbiol.">
        <title>The Global Catalogue of Microorganisms (GCM) 10K type strain sequencing project: providing services to taxonomists for standard genome sequencing and annotation.</title>
        <authorList>
            <consortium name="The Broad Institute Genomics Platform"/>
            <consortium name="The Broad Institute Genome Sequencing Center for Infectious Disease"/>
            <person name="Wu L."/>
            <person name="Ma J."/>
        </authorList>
    </citation>
    <scope>NUCLEOTIDE SEQUENCE [LARGE SCALE GENOMIC DNA]</scope>
    <source>
        <strain evidence="12">KCTC 32465</strain>
    </source>
</reference>
<keyword evidence="12" id="KW-1185">Reference proteome</keyword>
<sequence length="420" mass="45890">MLGWYGVEELAGTILATQVFILVLLIGSGFAFAVMPMAANAIGAGRDSEVRQSVRMAALIALVYSLIAIIPLSFLENFLLLTGQQPELAHIAGEYMSIAQWALIPGALVFVTRSFFSALERTQVVFWVVVAGAAWNAVLNYAFIFGNFGLPELGARGAAISSVMTTCATLVAFLLYAYWRTEIRGYVFYRGFFQIDFHRLKEVFLLGWPISLSMLAETGLFTASTLMVGAFGTLALATHGIVLQIVTIFFMIPLGMSNAATVRAARFWGRSENNELRRASFVAVILAVAIAVVTMVLYLVVPDRLIPLFLDREETRVVEIVALGSTLLVVAAMFQIVDALQLVMSALLRGLKDTLIPMMIAVVSFWFVGLPTSYFLGFRFGLGATGVWWGLVFGLGVAAVLLGLRLRRLLNEQPVMVQNS</sequence>
<evidence type="ECO:0000256" key="5">
    <source>
        <dbReference type="ARBA" id="ARBA00022692"/>
    </source>
</evidence>
<evidence type="ECO:0000313" key="12">
    <source>
        <dbReference type="Proteomes" id="UP000634455"/>
    </source>
</evidence>
<feature type="transmembrane region" description="Helical" evidence="10">
    <location>
        <begin position="124"/>
        <end position="146"/>
    </location>
</feature>
<dbReference type="Proteomes" id="UP000634455">
    <property type="component" value="Unassembled WGS sequence"/>
</dbReference>
<dbReference type="NCBIfam" id="TIGR00797">
    <property type="entry name" value="matE"/>
    <property type="match status" value="1"/>
</dbReference>
<feature type="transmembrane region" description="Helical" evidence="10">
    <location>
        <begin position="281"/>
        <end position="300"/>
    </location>
</feature>
<protein>
    <recommendedName>
        <fullName evidence="9">Multidrug-efflux transporter</fullName>
    </recommendedName>
</protein>
<comment type="subcellular location">
    <subcellularLocation>
        <location evidence="1">Cell inner membrane</location>
        <topology evidence="1">Multi-pass membrane protein</topology>
    </subcellularLocation>
</comment>
<dbReference type="CDD" id="cd13131">
    <property type="entry name" value="MATE_NorM_like"/>
    <property type="match status" value="1"/>
</dbReference>
<evidence type="ECO:0000256" key="1">
    <source>
        <dbReference type="ARBA" id="ARBA00004429"/>
    </source>
</evidence>
<feature type="transmembrane region" description="Helical" evidence="10">
    <location>
        <begin position="158"/>
        <end position="179"/>
    </location>
</feature>
<keyword evidence="6 10" id="KW-1133">Transmembrane helix</keyword>
<feature type="transmembrane region" description="Helical" evidence="10">
    <location>
        <begin position="95"/>
        <end position="112"/>
    </location>
</feature>
<gene>
    <name evidence="11" type="ORF">GCM10008927_01760</name>
</gene>
<dbReference type="InterPro" id="IPR048279">
    <property type="entry name" value="MdtK-like"/>
</dbReference>
<keyword evidence="4" id="KW-1003">Cell membrane</keyword>
<feature type="transmembrane region" description="Helical" evidence="10">
    <location>
        <begin position="387"/>
        <end position="406"/>
    </location>
</feature>
<feature type="transmembrane region" description="Helical" evidence="10">
    <location>
        <begin position="56"/>
        <end position="75"/>
    </location>
</feature>
<evidence type="ECO:0000256" key="8">
    <source>
        <dbReference type="ARBA" id="ARBA00023136"/>
    </source>
</evidence>
<dbReference type="PANTHER" id="PTHR43298">
    <property type="entry name" value="MULTIDRUG RESISTANCE PROTEIN NORM-RELATED"/>
    <property type="match status" value="1"/>
</dbReference>